<dbReference type="PANTHER" id="PTHR11228">
    <property type="entry name" value="RADICAL SAM DOMAIN PROTEIN"/>
    <property type="match status" value="1"/>
</dbReference>
<dbReference type="InterPro" id="IPR017200">
    <property type="entry name" value="PqqE-like"/>
</dbReference>
<dbReference type="AlphaFoldDB" id="A0A7C3ZDE9"/>
<name>A0A7C3ZDE9_9BACT</name>
<dbReference type="GO" id="GO:0046872">
    <property type="term" value="F:metal ion binding"/>
    <property type="evidence" value="ECO:0007669"/>
    <property type="project" value="UniProtKB-KW"/>
</dbReference>
<dbReference type="InterPro" id="IPR023885">
    <property type="entry name" value="4Fe4S-binding_SPASM_dom"/>
</dbReference>
<dbReference type="InterPro" id="IPR050377">
    <property type="entry name" value="Radical_SAM_PqqE_MftC-like"/>
</dbReference>
<dbReference type="InterPro" id="IPR026346">
    <property type="entry name" value="SCM_rSAM_ScmF"/>
</dbReference>
<reference evidence="8" key="1">
    <citation type="journal article" date="2020" name="mSystems">
        <title>Genome- and Community-Level Interaction Insights into Carbon Utilization and Element Cycling Functions of Hydrothermarchaeota in Hydrothermal Sediment.</title>
        <authorList>
            <person name="Zhou Z."/>
            <person name="Liu Y."/>
            <person name="Xu W."/>
            <person name="Pan J."/>
            <person name="Luo Z.H."/>
            <person name="Li M."/>
        </authorList>
    </citation>
    <scope>NUCLEOTIDE SEQUENCE [LARGE SCALE GENOMIC DNA]</scope>
    <source>
        <strain evidence="8">SpSt-897</strain>
    </source>
</reference>
<keyword evidence="3" id="KW-0949">S-adenosyl-L-methionine</keyword>
<comment type="cofactor">
    <cofactor evidence="1">
        <name>[4Fe-4S] cluster</name>
        <dbReference type="ChEBI" id="CHEBI:49883"/>
    </cofactor>
</comment>
<gene>
    <name evidence="8" type="primary">scmF</name>
    <name evidence="8" type="ORF">ENW96_14420</name>
</gene>
<dbReference type="SUPFAM" id="SSF102114">
    <property type="entry name" value="Radical SAM enzymes"/>
    <property type="match status" value="1"/>
</dbReference>
<dbReference type="SMART" id="SM00729">
    <property type="entry name" value="Elp3"/>
    <property type="match status" value="1"/>
</dbReference>
<dbReference type="GO" id="GO:0051539">
    <property type="term" value="F:4 iron, 4 sulfur cluster binding"/>
    <property type="evidence" value="ECO:0007669"/>
    <property type="project" value="UniProtKB-KW"/>
</dbReference>
<dbReference type="SFLD" id="SFLDS00029">
    <property type="entry name" value="Radical_SAM"/>
    <property type="match status" value="1"/>
</dbReference>
<proteinExistence type="predicted"/>
<dbReference type="Pfam" id="PF13186">
    <property type="entry name" value="SPASM"/>
    <property type="match status" value="1"/>
</dbReference>
<keyword evidence="4" id="KW-0479">Metal-binding</keyword>
<keyword evidence="5" id="KW-0408">Iron</keyword>
<dbReference type="InterPro" id="IPR007197">
    <property type="entry name" value="rSAM"/>
</dbReference>
<accession>A0A7C3ZDE9</accession>
<dbReference type="GO" id="GO:0003824">
    <property type="term" value="F:catalytic activity"/>
    <property type="evidence" value="ECO:0007669"/>
    <property type="project" value="InterPro"/>
</dbReference>
<evidence type="ECO:0000256" key="2">
    <source>
        <dbReference type="ARBA" id="ARBA00022485"/>
    </source>
</evidence>
<evidence type="ECO:0000256" key="6">
    <source>
        <dbReference type="ARBA" id="ARBA00023014"/>
    </source>
</evidence>
<dbReference type="PIRSF" id="PIRSF037420">
    <property type="entry name" value="PQQ_syn_pqqE"/>
    <property type="match status" value="1"/>
</dbReference>
<dbReference type="Pfam" id="PF04055">
    <property type="entry name" value="Radical_SAM"/>
    <property type="match status" value="1"/>
</dbReference>
<comment type="caution">
    <text evidence="8">The sequence shown here is derived from an EMBL/GenBank/DDBJ whole genome shotgun (WGS) entry which is preliminary data.</text>
</comment>
<organism evidence="8">
    <name type="scientific">Desulfobacca acetoxidans</name>
    <dbReference type="NCBI Taxonomy" id="60893"/>
    <lineage>
        <taxon>Bacteria</taxon>
        <taxon>Pseudomonadati</taxon>
        <taxon>Thermodesulfobacteriota</taxon>
        <taxon>Desulfobaccia</taxon>
        <taxon>Desulfobaccales</taxon>
        <taxon>Desulfobaccaceae</taxon>
        <taxon>Desulfobacca</taxon>
    </lineage>
</organism>
<evidence type="ECO:0000256" key="4">
    <source>
        <dbReference type="ARBA" id="ARBA00022723"/>
    </source>
</evidence>
<dbReference type="SFLD" id="SFLDG01386">
    <property type="entry name" value="main_SPASM_domain-containing"/>
    <property type="match status" value="1"/>
</dbReference>
<keyword evidence="6" id="KW-0411">Iron-sulfur</keyword>
<dbReference type="SFLD" id="SFLDG01067">
    <property type="entry name" value="SPASM/twitch_domain_containing"/>
    <property type="match status" value="1"/>
</dbReference>
<evidence type="ECO:0000256" key="3">
    <source>
        <dbReference type="ARBA" id="ARBA00022691"/>
    </source>
</evidence>
<dbReference type="InterPro" id="IPR006638">
    <property type="entry name" value="Elp3/MiaA/NifB-like_rSAM"/>
</dbReference>
<dbReference type="Gene3D" id="3.20.20.70">
    <property type="entry name" value="Aldolase class I"/>
    <property type="match status" value="1"/>
</dbReference>
<keyword evidence="2" id="KW-0004">4Fe-4S</keyword>
<feature type="domain" description="Radical SAM core" evidence="7">
    <location>
        <begin position="9"/>
        <end position="226"/>
    </location>
</feature>
<sequence length="386" mass="42647">MSAPRSETKPLLHQIYFYLTAGCNLRCRHCWVLPEPGESRQGDAVLDPKLFADILEQAGPLGLTGVKLTGGEPFLHPQIAHLLGIIKDANLKLVVETNGVLLTPDLAKAVAACRHPFVSVSLDGAEAETHEWVRQVPGCYQGALRGISLLVQAGLKPQIIFSLMRRNREQVEAVVHLARELGAGSVKFNILLASPRTEKLQEDEGLLTLPELLELGHWVERELTPSVDIPILFHHPPAFRPLNLLAVEKYKGVCGIKGIIGVLPDGSYALCGIGGYVPELLFGHAAQDRLAAVWNDHPVLQDIREGLPNRLTGICADCLLNNRCFGFCLAQNYYRTRNLWAPFWFCQEADAAGLFPLTRKRSNLNMAKDKQISGEFHERLASPICR</sequence>
<evidence type="ECO:0000256" key="5">
    <source>
        <dbReference type="ARBA" id="ARBA00023004"/>
    </source>
</evidence>
<dbReference type="EMBL" id="DTMF01000343">
    <property type="protein sequence ID" value="HGF35552.1"/>
    <property type="molecule type" value="Genomic_DNA"/>
</dbReference>
<dbReference type="PANTHER" id="PTHR11228:SF27">
    <property type="entry name" value="GLYCYL-RADICAL ENZYME ACTIVATING ENZYME MJ1227-RELATED"/>
    <property type="match status" value="1"/>
</dbReference>
<dbReference type="InterPro" id="IPR013785">
    <property type="entry name" value="Aldolase_TIM"/>
</dbReference>
<evidence type="ECO:0000313" key="8">
    <source>
        <dbReference type="EMBL" id="HGF35552.1"/>
    </source>
</evidence>
<protein>
    <submittedName>
        <fullName evidence="8">SynChlorMet cassette radical SAM/SPASM protein ScmF</fullName>
    </submittedName>
</protein>
<evidence type="ECO:0000256" key="1">
    <source>
        <dbReference type="ARBA" id="ARBA00001966"/>
    </source>
</evidence>
<dbReference type="InterPro" id="IPR058240">
    <property type="entry name" value="rSAM_sf"/>
</dbReference>
<evidence type="ECO:0000259" key="7">
    <source>
        <dbReference type="PROSITE" id="PS51918"/>
    </source>
</evidence>
<dbReference type="NCBIfam" id="TIGR04251">
    <property type="entry name" value="SCM_rSAM_ScmF"/>
    <property type="match status" value="1"/>
</dbReference>
<dbReference type="PROSITE" id="PS51918">
    <property type="entry name" value="RADICAL_SAM"/>
    <property type="match status" value="1"/>
</dbReference>
<dbReference type="PROSITE" id="PS51257">
    <property type="entry name" value="PROKAR_LIPOPROTEIN"/>
    <property type="match status" value="1"/>
</dbReference>
<dbReference type="CDD" id="cd01335">
    <property type="entry name" value="Radical_SAM"/>
    <property type="match status" value="1"/>
</dbReference>
<dbReference type="CDD" id="cd21109">
    <property type="entry name" value="SPASM"/>
    <property type="match status" value="1"/>
</dbReference>